<protein>
    <submittedName>
        <fullName evidence="2">Uncharacterized protein</fullName>
    </submittedName>
</protein>
<dbReference type="AlphaFoldDB" id="A0AAU7JWZ7"/>
<sequence>MALVADIRKNVIDTTPVFAVVGLTDLAVEKVRDARVRATTVGVELTNDLKPSTISTKAQARVSGAAEQAQELPALALNRSLELAGKAQESYESVAARGEKLVKRVRTQKATKDLIAQAETTVALGKGAVTTVRKSATEIQRSAKATLTTGRKEAASVADATVSSVAAETTEVAAAAKESAKRTRTAAKRTSTTTKKSATATKSATKRATTGARKTATTAKKASTTAASKVGD</sequence>
<feature type="region of interest" description="Disordered" evidence="1">
    <location>
        <begin position="176"/>
        <end position="232"/>
    </location>
</feature>
<name>A0AAU7JWZ7_9MICO</name>
<dbReference type="RefSeq" id="WP_406832432.1">
    <property type="nucleotide sequence ID" value="NZ_CP157483.1"/>
</dbReference>
<organism evidence="2">
    <name type="scientific">Pedococcus sp. KACC 23699</name>
    <dbReference type="NCBI Taxonomy" id="3149228"/>
    <lineage>
        <taxon>Bacteria</taxon>
        <taxon>Bacillati</taxon>
        <taxon>Actinomycetota</taxon>
        <taxon>Actinomycetes</taxon>
        <taxon>Micrococcales</taxon>
        <taxon>Intrasporangiaceae</taxon>
        <taxon>Pedococcus</taxon>
    </lineage>
</organism>
<feature type="compositionally biased region" description="Low complexity" evidence="1">
    <location>
        <begin position="188"/>
        <end position="232"/>
    </location>
</feature>
<reference evidence="2" key="1">
    <citation type="submission" date="2024-05" db="EMBL/GenBank/DDBJ databases">
        <authorList>
            <person name="Kim S."/>
            <person name="Heo J."/>
            <person name="Choi H."/>
            <person name="Choi Y."/>
            <person name="Kwon S.-W."/>
            <person name="Kim Y."/>
        </authorList>
    </citation>
    <scope>NUCLEOTIDE SEQUENCE</scope>
    <source>
        <strain evidence="2">KACC 23699</strain>
    </source>
</reference>
<evidence type="ECO:0000313" key="2">
    <source>
        <dbReference type="EMBL" id="XBO44947.1"/>
    </source>
</evidence>
<evidence type="ECO:0000256" key="1">
    <source>
        <dbReference type="SAM" id="MobiDB-lite"/>
    </source>
</evidence>
<proteinExistence type="predicted"/>
<accession>A0AAU7JWZ7</accession>
<gene>
    <name evidence="2" type="ORF">ABEG17_06305</name>
</gene>
<dbReference type="EMBL" id="CP157483">
    <property type="protein sequence ID" value="XBO44947.1"/>
    <property type="molecule type" value="Genomic_DNA"/>
</dbReference>